<dbReference type="AlphaFoldDB" id="A0A699J4C3"/>
<reference evidence="2" key="1">
    <citation type="journal article" date="2019" name="Sci. Rep.">
        <title>Draft genome of Tanacetum cinerariifolium, the natural source of mosquito coil.</title>
        <authorList>
            <person name="Yamashiro T."/>
            <person name="Shiraishi A."/>
            <person name="Satake H."/>
            <person name="Nakayama K."/>
        </authorList>
    </citation>
    <scope>NUCLEOTIDE SEQUENCE</scope>
</reference>
<gene>
    <name evidence="2" type="ORF">Tci_582905</name>
</gene>
<feature type="region of interest" description="Disordered" evidence="1">
    <location>
        <begin position="1"/>
        <end position="84"/>
    </location>
</feature>
<accession>A0A699J4C3</accession>
<evidence type="ECO:0000313" key="2">
    <source>
        <dbReference type="EMBL" id="GFA10933.1"/>
    </source>
</evidence>
<comment type="caution">
    <text evidence="2">The sequence shown here is derived from an EMBL/GenBank/DDBJ whole genome shotgun (WGS) entry which is preliminary data.</text>
</comment>
<protein>
    <submittedName>
        <fullName evidence="2">Uncharacterized protein</fullName>
    </submittedName>
</protein>
<evidence type="ECO:0000256" key="1">
    <source>
        <dbReference type="SAM" id="MobiDB-lite"/>
    </source>
</evidence>
<proteinExistence type="predicted"/>
<dbReference type="EMBL" id="BKCJ010370304">
    <property type="protein sequence ID" value="GFA10933.1"/>
    <property type="molecule type" value="Genomic_DNA"/>
</dbReference>
<sequence>MSSGKHHTHLSKKQRNEFCKDHILSKKEERDHLIAASRGASTTPSYSSGPSTTQSYSSGPSTTPSYSPGPSTPSSDSPRPSRSAVCSNCKLLIGKIKVVEATLQMYMHLENHILDSTAQFH</sequence>
<organism evidence="2">
    <name type="scientific">Tanacetum cinerariifolium</name>
    <name type="common">Dalmatian daisy</name>
    <name type="synonym">Chrysanthemum cinerariifolium</name>
    <dbReference type="NCBI Taxonomy" id="118510"/>
    <lineage>
        <taxon>Eukaryota</taxon>
        <taxon>Viridiplantae</taxon>
        <taxon>Streptophyta</taxon>
        <taxon>Embryophyta</taxon>
        <taxon>Tracheophyta</taxon>
        <taxon>Spermatophyta</taxon>
        <taxon>Magnoliopsida</taxon>
        <taxon>eudicotyledons</taxon>
        <taxon>Gunneridae</taxon>
        <taxon>Pentapetalae</taxon>
        <taxon>asterids</taxon>
        <taxon>campanulids</taxon>
        <taxon>Asterales</taxon>
        <taxon>Asteraceae</taxon>
        <taxon>Asteroideae</taxon>
        <taxon>Anthemideae</taxon>
        <taxon>Anthemidinae</taxon>
        <taxon>Tanacetum</taxon>
    </lineage>
</organism>
<name>A0A699J4C3_TANCI</name>
<feature type="compositionally biased region" description="Basic and acidic residues" evidence="1">
    <location>
        <begin position="14"/>
        <end position="33"/>
    </location>
</feature>
<feature type="compositionally biased region" description="Basic residues" evidence="1">
    <location>
        <begin position="1"/>
        <end position="13"/>
    </location>
</feature>
<feature type="compositionally biased region" description="Low complexity" evidence="1">
    <location>
        <begin position="41"/>
        <end position="83"/>
    </location>
</feature>